<gene>
    <name evidence="1" type="ORF">BSZ37_14470</name>
</gene>
<accession>A0A271J2H6</accession>
<keyword evidence="2" id="KW-1185">Reference proteome</keyword>
<evidence type="ECO:0000313" key="1">
    <source>
        <dbReference type="EMBL" id="PAP77560.1"/>
    </source>
</evidence>
<dbReference type="EMBL" id="MQWD01000001">
    <property type="protein sequence ID" value="PAP77560.1"/>
    <property type="molecule type" value="Genomic_DNA"/>
</dbReference>
<dbReference type="OrthoDB" id="1525018at2"/>
<reference evidence="1 2" key="1">
    <citation type="submission" date="2016-11" db="EMBL/GenBank/DDBJ databases">
        <title>Study of marine rhodopsin-containing bacteria.</title>
        <authorList>
            <person name="Yoshizawa S."/>
            <person name="Kumagai Y."/>
            <person name="Kogure K."/>
        </authorList>
    </citation>
    <scope>NUCLEOTIDE SEQUENCE [LARGE SCALE GENOMIC DNA]</scope>
    <source>
        <strain evidence="1 2">SAORIC-28</strain>
    </source>
</reference>
<comment type="caution">
    <text evidence="1">The sequence shown here is derived from an EMBL/GenBank/DDBJ whole genome shotgun (WGS) entry which is preliminary data.</text>
</comment>
<dbReference type="AlphaFoldDB" id="A0A271J2H6"/>
<evidence type="ECO:0000313" key="2">
    <source>
        <dbReference type="Proteomes" id="UP000216339"/>
    </source>
</evidence>
<organism evidence="1 2">
    <name type="scientific">Rubrivirga marina</name>
    <dbReference type="NCBI Taxonomy" id="1196024"/>
    <lineage>
        <taxon>Bacteria</taxon>
        <taxon>Pseudomonadati</taxon>
        <taxon>Rhodothermota</taxon>
        <taxon>Rhodothermia</taxon>
        <taxon>Rhodothermales</taxon>
        <taxon>Rubricoccaceae</taxon>
        <taxon>Rubrivirga</taxon>
    </lineage>
</organism>
<proteinExistence type="predicted"/>
<name>A0A271J2H6_9BACT</name>
<protein>
    <submittedName>
        <fullName evidence="1">Uncharacterized protein</fullName>
    </submittedName>
</protein>
<sequence length="136" mass="14357">MDNIPNETEAAEVAATVDDLERGLAQIPLSKAINKIDDWKRKIEQTEREDLRPIAAGLGELHQSLVGEAINGARIGAILVRLGEQTEAAEVSEATTGDTTEDLERSLKRLGSLLRHAGGAIGGATADATTDETAEA</sequence>
<dbReference type="RefSeq" id="WP_095511226.1">
    <property type="nucleotide sequence ID" value="NZ_MQWD01000001.1"/>
</dbReference>
<dbReference type="Proteomes" id="UP000216339">
    <property type="component" value="Unassembled WGS sequence"/>
</dbReference>